<dbReference type="SMR" id="A0A194W235"/>
<evidence type="ECO:0000256" key="2">
    <source>
        <dbReference type="SAM" id="SignalP"/>
    </source>
</evidence>
<feature type="signal peptide" evidence="2">
    <location>
        <begin position="1"/>
        <end position="18"/>
    </location>
</feature>
<organism evidence="3 4">
    <name type="scientific">Cytospora mali</name>
    <name type="common">Apple Valsa canker fungus</name>
    <name type="synonym">Valsa mali</name>
    <dbReference type="NCBI Taxonomy" id="578113"/>
    <lineage>
        <taxon>Eukaryota</taxon>
        <taxon>Fungi</taxon>
        <taxon>Dikarya</taxon>
        <taxon>Ascomycota</taxon>
        <taxon>Pezizomycotina</taxon>
        <taxon>Sordariomycetes</taxon>
        <taxon>Sordariomycetidae</taxon>
        <taxon>Diaporthales</taxon>
        <taxon>Cytosporaceae</taxon>
        <taxon>Cytospora</taxon>
    </lineage>
</organism>
<dbReference type="Proteomes" id="UP000078559">
    <property type="component" value="Chromosome 6"/>
</dbReference>
<feature type="chain" id="PRO_5008267112" evidence="2">
    <location>
        <begin position="19"/>
        <end position="142"/>
    </location>
</feature>
<proteinExistence type="predicted"/>
<gene>
    <name evidence="3" type="ORF">VM1G_06055</name>
</gene>
<feature type="compositionally biased region" description="Basic and acidic residues" evidence="1">
    <location>
        <begin position="97"/>
        <end position="135"/>
    </location>
</feature>
<keyword evidence="2" id="KW-0732">Signal</keyword>
<evidence type="ECO:0000313" key="4">
    <source>
        <dbReference type="Proteomes" id="UP000078559"/>
    </source>
</evidence>
<keyword evidence="4" id="KW-1185">Reference proteome</keyword>
<feature type="region of interest" description="Disordered" evidence="1">
    <location>
        <begin position="97"/>
        <end position="142"/>
    </location>
</feature>
<reference evidence="3" key="1">
    <citation type="submission" date="2014-12" db="EMBL/GenBank/DDBJ databases">
        <title>Genome Sequence of Valsa Canker Pathogens Uncovers a Specific Adaption of Colonization on Woody Bark.</title>
        <authorList>
            <person name="Yin Z."/>
            <person name="Liu H."/>
            <person name="Gao X."/>
            <person name="Li Z."/>
            <person name="Song N."/>
            <person name="Ke X."/>
            <person name="Dai Q."/>
            <person name="Wu Y."/>
            <person name="Sun Y."/>
            <person name="Xu J.-R."/>
            <person name="Kang Z.K."/>
            <person name="Wang L."/>
            <person name="Huang L."/>
        </authorList>
    </citation>
    <scope>NUCLEOTIDE SEQUENCE [LARGE SCALE GENOMIC DNA]</scope>
    <source>
        <strain evidence="3">03-8</strain>
    </source>
</reference>
<dbReference type="AlphaFoldDB" id="A0A194W235"/>
<dbReference type="EMBL" id="CM003103">
    <property type="protein sequence ID" value="KUI70095.1"/>
    <property type="molecule type" value="Genomic_DNA"/>
</dbReference>
<accession>A0A194W235</accession>
<evidence type="ECO:0000313" key="3">
    <source>
        <dbReference type="EMBL" id="KUI70095.1"/>
    </source>
</evidence>
<dbReference type="OrthoDB" id="5234993at2759"/>
<protein>
    <submittedName>
        <fullName evidence="3">Uncharacterized protein</fullName>
    </submittedName>
</protein>
<evidence type="ECO:0000256" key="1">
    <source>
        <dbReference type="SAM" id="MobiDB-lite"/>
    </source>
</evidence>
<name>A0A194W235_CYTMA</name>
<sequence length="142" mass="16092">MLLVRLILILTATSLAAAYPTWWLAVYKYRCKPLNIVESYSQDWNEWRVSSICAPGTCCATSADTGPLCTAEACDKAVKERERLLKTYNIVEASKKKMEEAKKAKEEDKEKKEKEAEEKWKVADAKAEAEREKALTGKQTQV</sequence>